<dbReference type="EMBL" id="DVNM01000024">
    <property type="protein sequence ID" value="HIU69203.1"/>
    <property type="molecule type" value="Genomic_DNA"/>
</dbReference>
<dbReference type="AlphaFoldDB" id="A0A9D1MUD8"/>
<reference evidence="2" key="1">
    <citation type="submission" date="2020-10" db="EMBL/GenBank/DDBJ databases">
        <authorList>
            <person name="Gilroy R."/>
        </authorList>
    </citation>
    <scope>NUCLEOTIDE SEQUENCE</scope>
    <source>
        <strain evidence="2">CHK176-6737</strain>
    </source>
</reference>
<dbReference type="SUPFAM" id="SSF81301">
    <property type="entry name" value="Nucleotidyltransferase"/>
    <property type="match status" value="1"/>
</dbReference>
<dbReference type="Pfam" id="PF01909">
    <property type="entry name" value="NTP_transf_2"/>
    <property type="match status" value="1"/>
</dbReference>
<accession>A0A9D1MUD8</accession>
<dbReference type="CDD" id="cd05403">
    <property type="entry name" value="NT_KNTase_like"/>
    <property type="match status" value="1"/>
</dbReference>
<protein>
    <submittedName>
        <fullName evidence="2">Nucleotidyltransferase domain-containing protein</fullName>
    </submittedName>
</protein>
<evidence type="ECO:0000313" key="3">
    <source>
        <dbReference type="Proteomes" id="UP000824125"/>
    </source>
</evidence>
<gene>
    <name evidence="2" type="ORF">IAD23_04520</name>
</gene>
<evidence type="ECO:0000313" key="2">
    <source>
        <dbReference type="EMBL" id="HIU69203.1"/>
    </source>
</evidence>
<organism evidence="2 3">
    <name type="scientific">Candidatus Scybalenecus merdavium</name>
    <dbReference type="NCBI Taxonomy" id="2840939"/>
    <lineage>
        <taxon>Bacteria</taxon>
        <taxon>Bacillati</taxon>
        <taxon>Bacillota</taxon>
        <taxon>Clostridia</taxon>
        <taxon>Eubacteriales</taxon>
        <taxon>Oscillospiraceae</taxon>
        <taxon>Oscillospiraceae incertae sedis</taxon>
        <taxon>Candidatus Scybalenecus</taxon>
    </lineage>
</organism>
<dbReference type="InterPro" id="IPR002934">
    <property type="entry name" value="Polymerase_NTP_transf_dom"/>
</dbReference>
<dbReference type="Gene3D" id="3.30.460.10">
    <property type="entry name" value="Beta Polymerase, domain 2"/>
    <property type="match status" value="1"/>
</dbReference>
<comment type="caution">
    <text evidence="2">The sequence shown here is derived from an EMBL/GenBank/DDBJ whole genome shotgun (WGS) entry which is preliminary data.</text>
</comment>
<reference evidence="2" key="2">
    <citation type="journal article" date="2021" name="PeerJ">
        <title>Extensive microbial diversity within the chicken gut microbiome revealed by metagenomics and culture.</title>
        <authorList>
            <person name="Gilroy R."/>
            <person name="Ravi A."/>
            <person name="Getino M."/>
            <person name="Pursley I."/>
            <person name="Horton D.L."/>
            <person name="Alikhan N.F."/>
            <person name="Baker D."/>
            <person name="Gharbi K."/>
            <person name="Hall N."/>
            <person name="Watson M."/>
            <person name="Adriaenssens E.M."/>
            <person name="Foster-Nyarko E."/>
            <person name="Jarju S."/>
            <person name="Secka A."/>
            <person name="Antonio M."/>
            <person name="Oren A."/>
            <person name="Chaudhuri R.R."/>
            <person name="La Ragione R."/>
            <person name="Hildebrand F."/>
            <person name="Pallen M.J."/>
        </authorList>
    </citation>
    <scope>NUCLEOTIDE SEQUENCE</scope>
    <source>
        <strain evidence="2">CHK176-6737</strain>
    </source>
</reference>
<evidence type="ECO:0000259" key="1">
    <source>
        <dbReference type="Pfam" id="PF01909"/>
    </source>
</evidence>
<name>A0A9D1MUD8_9FIRM</name>
<sequence length="217" mass="24190">MFDLAAFLEAFLQALQQTFHGRVWFAGLQGSRARGEETAGSDVDLVVILDVLHPEDVAAYDKLLDRFAARSMLCGFLSGKAELLAWDRAELFQFCCDTKPLLGSLDAVLVLVKREDVQRAVKTGLCTVYHGVVHNLLYEKNEEVLKALYKSAVFTVQAICFLETGRYVHRHTQLLQAVGAPEQKIVRTALALRSGTPVDFFGMAQDLLLWAQSRLTD</sequence>
<feature type="domain" description="Polymerase nucleotidyl transferase" evidence="1">
    <location>
        <begin position="11"/>
        <end position="59"/>
    </location>
</feature>
<dbReference type="Proteomes" id="UP000824125">
    <property type="component" value="Unassembled WGS sequence"/>
</dbReference>
<dbReference type="GO" id="GO:0016779">
    <property type="term" value="F:nucleotidyltransferase activity"/>
    <property type="evidence" value="ECO:0007669"/>
    <property type="project" value="InterPro"/>
</dbReference>
<dbReference type="InterPro" id="IPR043519">
    <property type="entry name" value="NT_sf"/>
</dbReference>
<proteinExistence type="predicted"/>